<evidence type="ECO:0000313" key="6">
    <source>
        <dbReference type="Proteomes" id="UP000569018"/>
    </source>
</evidence>
<dbReference type="RefSeq" id="WP_176235547.1">
    <property type="nucleotide sequence ID" value="NZ_BLRU01000030.1"/>
</dbReference>
<feature type="transmembrane region" description="Helical" evidence="1">
    <location>
        <begin position="6"/>
        <end position="24"/>
    </location>
</feature>
<evidence type="ECO:0000313" key="5">
    <source>
        <dbReference type="EMBL" id="GFP39088.1"/>
    </source>
</evidence>
<accession>A0A6V8PBX5</accession>
<gene>
    <name evidence="2" type="ORF">HKBW3S03_00525</name>
    <name evidence="3" type="ORF">HKBW3S09_00419</name>
    <name evidence="4" type="ORF">HKBW3S34_01082</name>
    <name evidence="5" type="ORF">HKBW3S47_00788</name>
</gene>
<proteinExistence type="predicted"/>
<keyword evidence="1" id="KW-0812">Transmembrane</keyword>
<dbReference type="Proteomes" id="UP000574717">
    <property type="component" value="Unassembled WGS sequence"/>
</dbReference>
<dbReference type="Proteomes" id="UP000588083">
    <property type="component" value="Unassembled WGS sequence"/>
</dbReference>
<evidence type="ECO:0000313" key="2">
    <source>
        <dbReference type="EMBL" id="GFP19021.1"/>
    </source>
</evidence>
<comment type="caution">
    <text evidence="4">The sequence shown here is derived from an EMBL/GenBank/DDBJ whole genome shotgun (WGS) entry which is preliminary data.</text>
</comment>
<dbReference type="AlphaFoldDB" id="A0A6V8PBX5"/>
<name>A0A6V8PBX5_9ACTN</name>
<evidence type="ECO:0000313" key="3">
    <source>
        <dbReference type="EMBL" id="GFP22952.1"/>
    </source>
</evidence>
<organism evidence="4 9">
    <name type="scientific">Candidatus Hakubella thermalkaliphila</name>
    <dbReference type="NCBI Taxonomy" id="2754717"/>
    <lineage>
        <taxon>Bacteria</taxon>
        <taxon>Bacillati</taxon>
        <taxon>Actinomycetota</taxon>
        <taxon>Actinomycetota incertae sedis</taxon>
        <taxon>Candidatus Hakubellales</taxon>
        <taxon>Candidatus Hakubellaceae</taxon>
        <taxon>Candidatus Hakubella</taxon>
    </lineage>
</organism>
<dbReference type="Proteomes" id="UP000569018">
    <property type="component" value="Unassembled WGS sequence"/>
</dbReference>
<sequence length="69" mass="7936">MLRGFVAGFIVGTIIGLLTAPLPGEKTRRIIREEIEEFLERKRYIVIQGNNLSPRPDLERGKEKFRIIA</sequence>
<dbReference type="EMBL" id="BLRW01000035">
    <property type="protein sequence ID" value="GFP22952.1"/>
    <property type="molecule type" value="Genomic_DNA"/>
</dbReference>
<evidence type="ECO:0000313" key="9">
    <source>
        <dbReference type="Proteomes" id="UP000588083"/>
    </source>
</evidence>
<dbReference type="EMBL" id="BLRZ01000045">
    <property type="protein sequence ID" value="GFP30162.1"/>
    <property type="molecule type" value="Genomic_DNA"/>
</dbReference>
<dbReference type="Proteomes" id="UP000585609">
    <property type="component" value="Unassembled WGS sequence"/>
</dbReference>
<evidence type="ECO:0000313" key="4">
    <source>
        <dbReference type="EMBL" id="GFP30162.1"/>
    </source>
</evidence>
<reference evidence="6 7" key="1">
    <citation type="journal article" date="2020" name="Front. Microbiol.">
        <title>Single-cell genomics of novel Actinobacteria with the Wood-Ljungdahl pathway discovered in a serpentinizing system.</title>
        <authorList>
            <person name="Merino N."/>
            <person name="Kawai M."/>
            <person name="Boyd E.S."/>
            <person name="Colman D.R."/>
            <person name="McGlynn S.E."/>
            <person name="Nealson K.H."/>
            <person name="Kurokawa K."/>
            <person name="Hongoh Y."/>
        </authorList>
    </citation>
    <scope>NUCLEOTIDE SEQUENCE [LARGE SCALE GENOMIC DNA]</scope>
    <source>
        <strain evidence="2 7">S03</strain>
        <strain evidence="3 8">S09_30</strain>
        <strain evidence="4 9">S34</strain>
        <strain evidence="5 6">S47</strain>
    </source>
</reference>
<evidence type="ECO:0000256" key="1">
    <source>
        <dbReference type="SAM" id="Phobius"/>
    </source>
</evidence>
<dbReference type="EMBL" id="BLRU01000030">
    <property type="protein sequence ID" value="GFP19021.1"/>
    <property type="molecule type" value="Genomic_DNA"/>
</dbReference>
<protein>
    <recommendedName>
        <fullName evidence="10">YtxH domain-containing protein</fullName>
    </recommendedName>
</protein>
<evidence type="ECO:0000313" key="8">
    <source>
        <dbReference type="Proteomes" id="UP000585609"/>
    </source>
</evidence>
<evidence type="ECO:0000313" key="7">
    <source>
        <dbReference type="Proteomes" id="UP000574717"/>
    </source>
</evidence>
<evidence type="ECO:0008006" key="10">
    <source>
        <dbReference type="Google" id="ProtNLM"/>
    </source>
</evidence>
<dbReference type="EMBL" id="BLSD01000030">
    <property type="protein sequence ID" value="GFP39088.1"/>
    <property type="molecule type" value="Genomic_DNA"/>
</dbReference>
<keyword evidence="1" id="KW-0472">Membrane</keyword>
<keyword evidence="9" id="KW-1185">Reference proteome</keyword>
<keyword evidence="1" id="KW-1133">Transmembrane helix</keyword>